<dbReference type="InterPro" id="IPR027443">
    <property type="entry name" value="IPNS-like_sf"/>
</dbReference>
<proteinExistence type="predicted"/>
<dbReference type="Gene3D" id="2.60.120.330">
    <property type="entry name" value="B-lactam Antibiotic, Isopenicillin N Synthase, Chain"/>
    <property type="match status" value="1"/>
</dbReference>
<feature type="non-terminal residue" evidence="1">
    <location>
        <position position="92"/>
    </location>
</feature>
<comment type="caution">
    <text evidence="1">The sequence shown here is derived from an EMBL/GenBank/DDBJ whole genome shotgun (WGS) entry which is preliminary data.</text>
</comment>
<organism evidence="1 2">
    <name type="scientific">Gossypium gossypioides</name>
    <name type="common">Mexican cotton</name>
    <name type="synonym">Selera gossypioides</name>
    <dbReference type="NCBI Taxonomy" id="34282"/>
    <lineage>
        <taxon>Eukaryota</taxon>
        <taxon>Viridiplantae</taxon>
        <taxon>Streptophyta</taxon>
        <taxon>Embryophyta</taxon>
        <taxon>Tracheophyta</taxon>
        <taxon>Spermatophyta</taxon>
        <taxon>Magnoliopsida</taxon>
        <taxon>eudicotyledons</taxon>
        <taxon>Gunneridae</taxon>
        <taxon>Pentapetalae</taxon>
        <taxon>rosids</taxon>
        <taxon>malvids</taxon>
        <taxon>Malvales</taxon>
        <taxon>Malvaceae</taxon>
        <taxon>Malvoideae</taxon>
        <taxon>Gossypium</taxon>
    </lineage>
</organism>
<dbReference type="Proteomes" id="UP000593579">
    <property type="component" value="Unassembled WGS sequence"/>
</dbReference>
<dbReference type="EMBL" id="JABEZY010000010">
    <property type="protein sequence ID" value="MBA0747418.1"/>
    <property type="molecule type" value="Genomic_DNA"/>
</dbReference>
<evidence type="ECO:0008006" key="3">
    <source>
        <dbReference type="Google" id="ProtNLM"/>
    </source>
</evidence>
<reference evidence="1 2" key="1">
    <citation type="journal article" date="2019" name="Genome Biol. Evol.">
        <title>Insights into the evolution of the New World diploid cottons (Gossypium, subgenus Houzingenia) based on genome sequencing.</title>
        <authorList>
            <person name="Grover C.E."/>
            <person name="Arick M.A. 2nd"/>
            <person name="Thrash A."/>
            <person name="Conover J.L."/>
            <person name="Sanders W.S."/>
            <person name="Peterson D.G."/>
            <person name="Frelichowski J.E."/>
            <person name="Scheffler J.A."/>
            <person name="Scheffler B.E."/>
            <person name="Wendel J.F."/>
        </authorList>
    </citation>
    <scope>NUCLEOTIDE SEQUENCE [LARGE SCALE GENOMIC DNA]</scope>
    <source>
        <strain evidence="1">5</strain>
        <tissue evidence="1">Leaf</tissue>
    </source>
</reference>
<name>A0A7J9CGA4_GOSGO</name>
<evidence type="ECO:0000313" key="2">
    <source>
        <dbReference type="Proteomes" id="UP000593579"/>
    </source>
</evidence>
<accession>A0A7J9CGA4</accession>
<dbReference type="AlphaFoldDB" id="A0A7J9CGA4"/>
<dbReference type="OrthoDB" id="993490at2759"/>
<keyword evidence="2" id="KW-1185">Reference proteome</keyword>
<gene>
    <name evidence="1" type="ORF">Gogos_004332</name>
</gene>
<sequence length="92" mass="10507">MERVSKAILKAMTMNSELPKLGSSLLVPNVQELAKNPLKEVPPRYVRTDEDSPIISRTNPLPQVPVINMQKLSSKEELEQLHYACKEWGFFQ</sequence>
<dbReference type="SUPFAM" id="SSF51197">
    <property type="entry name" value="Clavaminate synthase-like"/>
    <property type="match status" value="1"/>
</dbReference>
<evidence type="ECO:0000313" key="1">
    <source>
        <dbReference type="EMBL" id="MBA0747418.1"/>
    </source>
</evidence>
<protein>
    <recommendedName>
        <fullName evidence="3">Non-haem dioxygenase N-terminal domain-containing protein</fullName>
    </recommendedName>
</protein>